<name>A0A561PU74_9BACT</name>
<dbReference type="InterPro" id="IPR036514">
    <property type="entry name" value="SGNH_hydro_sf"/>
</dbReference>
<keyword evidence="2" id="KW-0732">Signal</keyword>
<dbReference type="SUPFAM" id="SSF49785">
    <property type="entry name" value="Galactose-binding domain-like"/>
    <property type="match status" value="1"/>
</dbReference>
<dbReference type="GO" id="GO:0001681">
    <property type="term" value="F:sialate O-acetylesterase activity"/>
    <property type="evidence" value="ECO:0007669"/>
    <property type="project" value="InterPro"/>
</dbReference>
<feature type="chain" id="PRO_5021954387" evidence="2">
    <location>
        <begin position="20"/>
        <end position="652"/>
    </location>
</feature>
<dbReference type="PANTHER" id="PTHR22901:SF0">
    <property type="entry name" value="SIALATE O-ACETYLESTERASE"/>
    <property type="match status" value="1"/>
</dbReference>
<protein>
    <submittedName>
        <fullName evidence="4">Sialate O-acetylesterase</fullName>
    </submittedName>
</protein>
<feature type="domain" description="Sialate O-acetylesterase" evidence="3">
    <location>
        <begin position="409"/>
        <end position="527"/>
    </location>
</feature>
<evidence type="ECO:0000256" key="1">
    <source>
        <dbReference type="ARBA" id="ARBA00022801"/>
    </source>
</evidence>
<dbReference type="AlphaFoldDB" id="A0A561PU74"/>
<keyword evidence="5" id="KW-1185">Reference proteome</keyword>
<organism evidence="4 5">
    <name type="scientific">Chitinophaga polysaccharea</name>
    <dbReference type="NCBI Taxonomy" id="1293035"/>
    <lineage>
        <taxon>Bacteria</taxon>
        <taxon>Pseudomonadati</taxon>
        <taxon>Bacteroidota</taxon>
        <taxon>Chitinophagia</taxon>
        <taxon>Chitinophagales</taxon>
        <taxon>Chitinophagaceae</taxon>
        <taxon>Chitinophaga</taxon>
    </lineage>
</organism>
<accession>A0A561PU74</accession>
<dbReference type="PANTHER" id="PTHR22901">
    <property type="entry name" value="SIALATE O-ACETYLESTERASE"/>
    <property type="match status" value="1"/>
</dbReference>
<feature type="signal peptide" evidence="2">
    <location>
        <begin position="1"/>
        <end position="19"/>
    </location>
</feature>
<evidence type="ECO:0000313" key="4">
    <source>
        <dbReference type="EMBL" id="TWF41647.1"/>
    </source>
</evidence>
<dbReference type="InterPro" id="IPR039329">
    <property type="entry name" value="SIAE"/>
</dbReference>
<sequence>MKKTVLLLAAAMISTASFATVRLPNIFGDNMVLQRDKPIPVWGWADKNEKITIQFHDQVKTVKADKNGQWKVFLQPETAGGPYSLSVKGNNTITLRDILMGDVWVCSGQSNMEFQVNGVINAAAEEAGSANPGIRHFYLPKDIAITPQSDVKASAWKAADPATTGNFTAVGYFFARTLQAQLHVPIGLIHTSWGGTMVETWISRDGMAGSETFRDLMKGLPVLNIDSLSRVAKEKQVQLIQKVQGSLPDATTAASWSSVNTDDQSWKKMKVPGLWEEQQLPNFDGIVWFRRSFNIDAADAGKPAVLSLGTIDDNDVTYINGTAVGNTNSYNTARTYQVPAGVLKAGNNVIAVKIEDNAGGGGFYGEAANIFIKVDDHQQPLAGDWAFRIASAISPEKSVGPNSYPSLLYNAMIHPILPFAIKGAIWYQGETNAGRAYQYRKAFPLMISDWRRLWNQGDFPFYFVQLASFNANNGNSQKGSDWAELREAQTLTLQLPNTGMAVITDVGDPKDIHPRNKQDVGKRLAAVALHNTYGQNIVYSGPVFQSMQINGNKAQLSFTGIGSGLTVKDKYGYIRGFEIAGADQQFHYAKAYLEGDKVIVACDEVTTPVAVRYGWADDNIEDNLFNKEGFPAAPFRTDNWKGITENKQFTVN</sequence>
<gene>
    <name evidence="4" type="ORF">FHW36_103451</name>
</gene>
<comment type="caution">
    <text evidence="4">The sequence shown here is derived from an EMBL/GenBank/DDBJ whole genome shotgun (WGS) entry which is preliminary data.</text>
</comment>
<dbReference type="Gene3D" id="3.40.50.1110">
    <property type="entry name" value="SGNH hydrolase"/>
    <property type="match status" value="2"/>
</dbReference>
<dbReference type="OrthoDB" id="9816001at2"/>
<evidence type="ECO:0000313" key="5">
    <source>
        <dbReference type="Proteomes" id="UP000320811"/>
    </source>
</evidence>
<dbReference type="Proteomes" id="UP000320811">
    <property type="component" value="Unassembled WGS sequence"/>
</dbReference>
<reference evidence="4 5" key="1">
    <citation type="submission" date="2019-06" db="EMBL/GenBank/DDBJ databases">
        <title>Sorghum-associated microbial communities from plants grown in Nebraska, USA.</title>
        <authorList>
            <person name="Schachtman D."/>
        </authorList>
    </citation>
    <scope>NUCLEOTIDE SEQUENCE [LARGE SCALE GENOMIC DNA]</scope>
    <source>
        <strain evidence="4 5">1209</strain>
    </source>
</reference>
<evidence type="ECO:0000256" key="2">
    <source>
        <dbReference type="SAM" id="SignalP"/>
    </source>
</evidence>
<dbReference type="InterPro" id="IPR008979">
    <property type="entry name" value="Galactose-bd-like_sf"/>
</dbReference>
<dbReference type="Pfam" id="PF03629">
    <property type="entry name" value="SASA"/>
    <property type="match status" value="2"/>
</dbReference>
<dbReference type="RefSeq" id="WP_145669843.1">
    <property type="nucleotide sequence ID" value="NZ_VIWO01000003.1"/>
</dbReference>
<dbReference type="GO" id="GO:0004553">
    <property type="term" value="F:hydrolase activity, hydrolyzing O-glycosyl compounds"/>
    <property type="evidence" value="ECO:0007669"/>
    <property type="project" value="InterPro"/>
</dbReference>
<keyword evidence="1" id="KW-0378">Hydrolase</keyword>
<dbReference type="SUPFAM" id="SSF52266">
    <property type="entry name" value="SGNH hydrolase"/>
    <property type="match status" value="1"/>
</dbReference>
<proteinExistence type="predicted"/>
<evidence type="ECO:0000259" key="3">
    <source>
        <dbReference type="Pfam" id="PF03629"/>
    </source>
</evidence>
<dbReference type="InterPro" id="IPR005181">
    <property type="entry name" value="SASA"/>
</dbReference>
<dbReference type="EMBL" id="VIWO01000003">
    <property type="protein sequence ID" value="TWF41647.1"/>
    <property type="molecule type" value="Genomic_DNA"/>
</dbReference>
<dbReference type="GO" id="GO:0005975">
    <property type="term" value="P:carbohydrate metabolic process"/>
    <property type="evidence" value="ECO:0007669"/>
    <property type="project" value="InterPro"/>
</dbReference>
<feature type="domain" description="Sialate O-acetylesterase" evidence="3">
    <location>
        <begin position="102"/>
        <end position="217"/>
    </location>
</feature>